<keyword evidence="2" id="KW-1133">Transmembrane helix</keyword>
<sequence>MPNYVANADIILATAASSIAEKVQETMTVIAMTYPYFLLFWFIFATLSALNTVQGTHQSGPDLSCSKSVSYKILNPKALPKKTWSISSQMCRKYYNGHLVRVSNKETLKKLQEELYSNRSGNEKESYWVSNDMLHAEDQYNCSAITKEGNIKLMSCFKLLRFICHTPSNGYSSSCHNQPVTFKIVDHQAMHHNTSLDEICTEYYDEKLGSLILNNETIMQLRQRLFSISCKIKYWVGINTRVGFIFKTHGGKVVPFSKEMTGIVDLSNVTVPNVTYCLAITKNDEKLKPMPCSTPLSYICPTVDDGDFCSEQSVLYTIVDNKAFPKRKWKKSKDICTEYYGGFLGHVINNETFMELHKKLYSHPRENNTEKYWMGNRCRKKKQICTIWDEELSWKDPKDLLMKSVNFSVACNDNNRYCLAISRQPKLILMPCCTRLSYICQTIVNGPANHFCPNQSVSYTFIERECKYVPKAIWTVSGQKVFGQETLERLRKILYTDSAENHTEYWVGIKYMKESAGQHRWRFYEFKHLWDINTITHNQKQALIEIIDHSNVIVEEPYCLAITNNDKLKPMSCSKTLSYICPTAANGIPSATKSTESTTAPLTTTKRTTYTSISETTKSTETTEMTTAAPAYSTTATTSTQKILTLKTTTTTTNSGISTSINPTTKQRSAITKSTASARPKMSLNEKIEKLLNIVRAMKFENSSILEEFFNTNLNSMFDLLKRNKGVKANVMKIAEAMEEFGIKYARRHLKKLKKIAKKIVGLVFEMQRVTSKMRIVFPSDSKQSDMSTTINLPDSLFDATDRYMVNALFSEMTDNILDVTEKDNITHKIISPLISSTLDPKPENVLEDNVTIVLKHLK</sequence>
<organism evidence="3 4">
    <name type="scientific">Exaiptasia diaphana</name>
    <name type="common">Tropical sea anemone</name>
    <name type="synonym">Aiptasia pulchella</name>
    <dbReference type="NCBI Taxonomy" id="2652724"/>
    <lineage>
        <taxon>Eukaryota</taxon>
        <taxon>Metazoa</taxon>
        <taxon>Cnidaria</taxon>
        <taxon>Anthozoa</taxon>
        <taxon>Hexacorallia</taxon>
        <taxon>Actiniaria</taxon>
        <taxon>Aiptasiidae</taxon>
        <taxon>Exaiptasia</taxon>
    </lineage>
</organism>
<keyword evidence="2" id="KW-0812">Transmembrane</keyword>
<proteinExistence type="predicted"/>
<evidence type="ECO:0000256" key="2">
    <source>
        <dbReference type="SAM" id="Phobius"/>
    </source>
</evidence>
<keyword evidence="2" id="KW-0472">Membrane</keyword>
<name>A0A913XWW1_EXADI</name>
<dbReference type="Proteomes" id="UP000887567">
    <property type="component" value="Unplaced"/>
</dbReference>
<reference evidence="3" key="1">
    <citation type="submission" date="2022-11" db="UniProtKB">
        <authorList>
            <consortium name="EnsemblMetazoa"/>
        </authorList>
    </citation>
    <scope>IDENTIFICATION</scope>
</reference>
<accession>A0A913XWW1</accession>
<dbReference type="Gene3D" id="3.10.100.10">
    <property type="entry name" value="Mannose-Binding Protein A, subunit A"/>
    <property type="match status" value="2"/>
</dbReference>
<dbReference type="EnsemblMetazoa" id="XM_021055914.2">
    <property type="protein sequence ID" value="XP_020911573.2"/>
    <property type="gene ID" value="LOC110249336"/>
</dbReference>
<feature type="region of interest" description="Disordered" evidence="1">
    <location>
        <begin position="654"/>
        <end position="678"/>
    </location>
</feature>
<feature type="transmembrane region" description="Helical" evidence="2">
    <location>
        <begin position="29"/>
        <end position="50"/>
    </location>
</feature>
<dbReference type="InterPro" id="IPR016187">
    <property type="entry name" value="CTDL_fold"/>
</dbReference>
<dbReference type="CDD" id="cd00037">
    <property type="entry name" value="CLECT"/>
    <property type="match status" value="1"/>
</dbReference>
<evidence type="ECO:0000256" key="1">
    <source>
        <dbReference type="SAM" id="MobiDB-lite"/>
    </source>
</evidence>
<protein>
    <recommendedName>
        <fullName evidence="5">C-type lectin domain-containing protein</fullName>
    </recommendedName>
</protein>
<keyword evidence="4" id="KW-1185">Reference proteome</keyword>
<dbReference type="KEGG" id="epa:110249336"/>
<dbReference type="SUPFAM" id="SSF56436">
    <property type="entry name" value="C-type lectin-like"/>
    <property type="match status" value="3"/>
</dbReference>
<dbReference type="GeneID" id="110249336"/>
<dbReference type="AlphaFoldDB" id="A0A913XWW1"/>
<dbReference type="InterPro" id="IPR016186">
    <property type="entry name" value="C-type_lectin-like/link_sf"/>
</dbReference>
<evidence type="ECO:0000313" key="4">
    <source>
        <dbReference type="Proteomes" id="UP000887567"/>
    </source>
</evidence>
<dbReference type="RefSeq" id="XP_020911573.2">
    <property type="nucleotide sequence ID" value="XM_021055914.2"/>
</dbReference>
<feature type="compositionally biased region" description="Polar residues" evidence="1">
    <location>
        <begin position="666"/>
        <end position="677"/>
    </location>
</feature>
<feature type="compositionally biased region" description="Low complexity" evidence="1">
    <location>
        <begin position="654"/>
        <end position="665"/>
    </location>
</feature>
<evidence type="ECO:0008006" key="5">
    <source>
        <dbReference type="Google" id="ProtNLM"/>
    </source>
</evidence>
<evidence type="ECO:0000313" key="3">
    <source>
        <dbReference type="EnsemblMetazoa" id="XP_020911573.2"/>
    </source>
</evidence>